<feature type="transmembrane region" description="Helical" evidence="2">
    <location>
        <begin position="423"/>
        <end position="445"/>
    </location>
</feature>
<name>A0A4Y9M6S8_9BRAD</name>
<feature type="transmembrane region" description="Helical" evidence="2">
    <location>
        <begin position="564"/>
        <end position="585"/>
    </location>
</feature>
<keyword evidence="2" id="KW-0812">Transmembrane</keyword>
<dbReference type="Proteomes" id="UP000297966">
    <property type="component" value="Unassembled WGS sequence"/>
</dbReference>
<reference evidence="3 4" key="1">
    <citation type="submission" date="2019-03" db="EMBL/GenBank/DDBJ databases">
        <title>Bradyrhizobium diversity isolated from nodules of Chamaecrista fasciculata.</title>
        <authorList>
            <person name="Klepa M.S."/>
            <person name="Urquiaga M.O."/>
            <person name="Hungria M."/>
            <person name="Delamuta J.R."/>
        </authorList>
    </citation>
    <scope>NUCLEOTIDE SEQUENCE [LARGE SCALE GENOMIC DNA]</scope>
    <source>
        <strain evidence="3 4">CNPSo 3448</strain>
    </source>
</reference>
<feature type="transmembrane region" description="Helical" evidence="2">
    <location>
        <begin position="217"/>
        <end position="235"/>
    </location>
</feature>
<evidence type="ECO:0000313" key="4">
    <source>
        <dbReference type="Proteomes" id="UP000297966"/>
    </source>
</evidence>
<feature type="transmembrane region" description="Helical" evidence="2">
    <location>
        <begin position="481"/>
        <end position="504"/>
    </location>
</feature>
<feature type="transmembrane region" description="Helical" evidence="2">
    <location>
        <begin position="179"/>
        <end position="196"/>
    </location>
</feature>
<feature type="transmembrane region" description="Helical" evidence="2">
    <location>
        <begin position="351"/>
        <end position="370"/>
    </location>
</feature>
<dbReference type="EMBL" id="SPQT01000001">
    <property type="protein sequence ID" value="TFV50708.1"/>
    <property type="molecule type" value="Genomic_DNA"/>
</dbReference>
<feature type="region of interest" description="Disordered" evidence="1">
    <location>
        <begin position="1"/>
        <end position="24"/>
    </location>
</feature>
<proteinExistence type="predicted"/>
<keyword evidence="2" id="KW-0472">Membrane</keyword>
<evidence type="ECO:0000313" key="3">
    <source>
        <dbReference type="EMBL" id="TFV50708.1"/>
    </source>
</evidence>
<comment type="caution">
    <text evidence="3">The sequence shown here is derived from an EMBL/GenBank/DDBJ whole genome shotgun (WGS) entry which is preliminary data.</text>
</comment>
<evidence type="ECO:0000256" key="2">
    <source>
        <dbReference type="SAM" id="Phobius"/>
    </source>
</evidence>
<organism evidence="3 4">
    <name type="scientific">Bradyrhizobium niftali</name>
    <dbReference type="NCBI Taxonomy" id="2560055"/>
    <lineage>
        <taxon>Bacteria</taxon>
        <taxon>Pseudomonadati</taxon>
        <taxon>Pseudomonadota</taxon>
        <taxon>Alphaproteobacteria</taxon>
        <taxon>Hyphomicrobiales</taxon>
        <taxon>Nitrobacteraceae</taxon>
        <taxon>Bradyrhizobium</taxon>
    </lineage>
</organism>
<feature type="transmembrane region" description="Helical" evidence="2">
    <location>
        <begin position="125"/>
        <end position="142"/>
    </location>
</feature>
<keyword evidence="2" id="KW-1133">Transmembrane helix</keyword>
<keyword evidence="4" id="KW-1185">Reference proteome</keyword>
<dbReference type="RefSeq" id="WP_135172512.1">
    <property type="nucleotide sequence ID" value="NZ_SPQT01000001.1"/>
</dbReference>
<feature type="transmembrane region" description="Helical" evidence="2">
    <location>
        <begin position="71"/>
        <end position="91"/>
    </location>
</feature>
<dbReference type="AlphaFoldDB" id="A0A4Y9M6S8"/>
<accession>A0A4Y9M6S8</accession>
<feature type="transmembrane region" description="Helical" evidence="2">
    <location>
        <begin position="327"/>
        <end position="345"/>
    </location>
</feature>
<feature type="transmembrane region" description="Helical" evidence="2">
    <location>
        <begin position="377"/>
        <end position="394"/>
    </location>
</feature>
<feature type="transmembrane region" description="Helical" evidence="2">
    <location>
        <begin position="300"/>
        <end position="320"/>
    </location>
</feature>
<protein>
    <submittedName>
        <fullName evidence="3">Uncharacterized protein</fullName>
    </submittedName>
</protein>
<sequence length="726" mass="80704">MRGVERRSEPGGPDQAPEPSLHGPSTARRLWRRRFFCFSLPEESSLGGVVLLRLVKPITRSELELWRFQSLALWGACVGAVAAGLSAYLILNAARPDLAVNLAQDFPVVQSDVPNSEAIKRAEKIFYVLFYGFGAAAAFAALKLRKFFEGRSLVLFYLSSVIIVTELHPFLRATFEPRLQRVALAVLVVAGFIPFVKRFPIRIHIDGDAESRPIGLFEFRWVDAVLIAALLALILPGDVQGMATRALVGNHPVSYLTGPALYHFAKDMVPGRDFLSFYGYGPPYVLSRFLTTDVNALYGHYIRIIAASLVVFHLSAYWVLRDFFQNRAMPFVLTVVFLALCQYANGDAFGGPSALAIRYMFVFIAVGILARLLVKPSGWLLVALSAVSAASIFWNTETGIYTWAVACAALCVRLLERRRFWEVAAFTGMSIVFLLALFVAAFGPAVLSKDFLYVFLAPLGLHSFSNWVAVILIWNPGFGTVYQIVMPAIAIATAVSVAGAWTGLRTIERAYLLVLSLVALVFMTKWVNRSLDAVWQQNAFAYLAVGAWWGRSAFRAAVGRTKSQLVPAVSLAAVAVVSVAVLLSAQDRRQTETMTIGLRSYLKYPSIASFRWKQSADPVKVALDASDVDLVNKVVPAGGRMLLLSDQDWAVLPTLGRAPKSEFMPFRDAFSRDQVIRSFAGADYFFLERGATYQYDWMKEMVDEILQEQFERSDESTRFILYRRKS</sequence>
<feature type="transmembrane region" description="Helical" evidence="2">
    <location>
        <begin position="510"/>
        <end position="527"/>
    </location>
</feature>
<gene>
    <name evidence="3" type="ORF">E4K65_00970</name>
</gene>
<feature type="transmembrane region" description="Helical" evidence="2">
    <location>
        <begin position="451"/>
        <end position="474"/>
    </location>
</feature>
<dbReference type="OrthoDB" id="8175501at2"/>
<evidence type="ECO:0000256" key="1">
    <source>
        <dbReference type="SAM" id="MobiDB-lite"/>
    </source>
</evidence>